<proteinExistence type="predicted"/>
<evidence type="ECO:0000313" key="3">
    <source>
        <dbReference type="Proteomes" id="UP000077177"/>
    </source>
</evidence>
<reference evidence="3" key="1">
    <citation type="submission" date="2015-01" db="EMBL/GenBank/DDBJ databases">
        <title>Flavisolibacter sp./LCS9/ whole genome sequencing.</title>
        <authorList>
            <person name="Kim M.K."/>
            <person name="Srinivasan S."/>
            <person name="Lee J.-J."/>
        </authorList>
    </citation>
    <scope>NUCLEOTIDE SEQUENCE [LARGE SCALE GENOMIC DNA]</scope>
    <source>
        <strain evidence="3">LCS9</strain>
    </source>
</reference>
<feature type="compositionally biased region" description="Polar residues" evidence="1">
    <location>
        <begin position="29"/>
        <end position="55"/>
    </location>
</feature>
<feature type="compositionally biased region" description="Basic and acidic residues" evidence="1">
    <location>
        <begin position="7"/>
        <end position="28"/>
    </location>
</feature>
<dbReference type="AlphaFoldDB" id="A0A172U029"/>
<dbReference type="Proteomes" id="UP000077177">
    <property type="component" value="Chromosome"/>
</dbReference>
<keyword evidence="3" id="KW-1185">Reference proteome</keyword>
<dbReference type="KEGG" id="fla:SY85_21730"/>
<gene>
    <name evidence="2" type="ORF">SY85_21730</name>
</gene>
<dbReference type="RefSeq" id="WP_066407664.1">
    <property type="nucleotide sequence ID" value="NZ_CP011390.1"/>
</dbReference>
<organism evidence="2 3">
    <name type="scientific">Flavisolibacter tropicus</name>
    <dbReference type="NCBI Taxonomy" id="1492898"/>
    <lineage>
        <taxon>Bacteria</taxon>
        <taxon>Pseudomonadati</taxon>
        <taxon>Bacteroidota</taxon>
        <taxon>Chitinophagia</taxon>
        <taxon>Chitinophagales</taxon>
        <taxon>Chitinophagaceae</taxon>
        <taxon>Flavisolibacter</taxon>
    </lineage>
</organism>
<dbReference type="EMBL" id="CP011390">
    <property type="protein sequence ID" value="ANE52705.1"/>
    <property type="molecule type" value="Genomic_DNA"/>
</dbReference>
<sequence>MNTISQDIKRNLPADKGRNNDPQRREESAQQPGVSTYSSSDTDSLNQDLTETASDNFREEAFGKDADPNYDEIGNSKQEHDE</sequence>
<feature type="region of interest" description="Disordered" evidence="1">
    <location>
        <begin position="1"/>
        <end position="82"/>
    </location>
</feature>
<accession>A0A172U029</accession>
<name>A0A172U029_9BACT</name>
<evidence type="ECO:0000313" key="2">
    <source>
        <dbReference type="EMBL" id="ANE52705.1"/>
    </source>
</evidence>
<reference evidence="2 3" key="2">
    <citation type="journal article" date="2016" name="Int. J. Syst. Evol. Microbiol.">
        <title>Flavisolibacter tropicus sp. nov., isolated from tropical soil.</title>
        <authorList>
            <person name="Lee J.J."/>
            <person name="Kang M.S."/>
            <person name="Kim G.S."/>
            <person name="Lee C.S."/>
            <person name="Lim S."/>
            <person name="Lee J."/>
            <person name="Roh S.H."/>
            <person name="Kang H."/>
            <person name="Ha J.M."/>
            <person name="Bae S."/>
            <person name="Jung H.Y."/>
            <person name="Kim M.K."/>
        </authorList>
    </citation>
    <scope>NUCLEOTIDE SEQUENCE [LARGE SCALE GENOMIC DNA]</scope>
    <source>
        <strain evidence="2 3">LCS9</strain>
    </source>
</reference>
<protein>
    <submittedName>
        <fullName evidence="2">Uncharacterized protein</fullName>
    </submittedName>
</protein>
<dbReference type="OrthoDB" id="680693at2"/>
<evidence type="ECO:0000256" key="1">
    <source>
        <dbReference type="SAM" id="MobiDB-lite"/>
    </source>
</evidence>
<feature type="compositionally biased region" description="Basic and acidic residues" evidence="1">
    <location>
        <begin position="56"/>
        <end position="67"/>
    </location>
</feature>